<protein>
    <recommendedName>
        <fullName evidence="12">Peptidase M50 domain-containing protein</fullName>
    </recommendedName>
</protein>
<dbReference type="Proteomes" id="UP000177078">
    <property type="component" value="Unassembled WGS sequence"/>
</dbReference>
<feature type="domain" description="Peptidase M50" evidence="12">
    <location>
        <begin position="8"/>
        <end position="351"/>
    </location>
</feature>
<evidence type="ECO:0000256" key="4">
    <source>
        <dbReference type="ARBA" id="ARBA00022670"/>
    </source>
</evidence>
<name>A0A1G2RFI5_9BACT</name>
<keyword evidence="7" id="KW-0862">Zinc</keyword>
<dbReference type="InterPro" id="IPR036034">
    <property type="entry name" value="PDZ_sf"/>
</dbReference>
<accession>A0A1G2RFI5</accession>
<proteinExistence type="inferred from homology"/>
<gene>
    <name evidence="13" type="ORF">A3F15_00630</name>
</gene>
<evidence type="ECO:0000256" key="3">
    <source>
        <dbReference type="ARBA" id="ARBA00007931"/>
    </source>
</evidence>
<evidence type="ECO:0000256" key="5">
    <source>
        <dbReference type="ARBA" id="ARBA00022692"/>
    </source>
</evidence>
<dbReference type="PANTHER" id="PTHR42837:SF2">
    <property type="entry name" value="MEMBRANE METALLOPROTEASE ARASP2, CHLOROPLASTIC-RELATED"/>
    <property type="match status" value="1"/>
</dbReference>
<evidence type="ECO:0000256" key="1">
    <source>
        <dbReference type="ARBA" id="ARBA00001947"/>
    </source>
</evidence>
<evidence type="ECO:0000259" key="12">
    <source>
        <dbReference type="Pfam" id="PF02163"/>
    </source>
</evidence>
<evidence type="ECO:0000313" key="14">
    <source>
        <dbReference type="Proteomes" id="UP000177078"/>
    </source>
</evidence>
<evidence type="ECO:0000313" key="13">
    <source>
        <dbReference type="EMBL" id="OHA71022.1"/>
    </source>
</evidence>
<comment type="subcellular location">
    <subcellularLocation>
        <location evidence="2">Membrane</location>
        <topology evidence="2">Multi-pass membrane protein</topology>
    </subcellularLocation>
</comment>
<dbReference type="Gene3D" id="2.30.42.10">
    <property type="match status" value="1"/>
</dbReference>
<keyword evidence="5 11" id="KW-0812">Transmembrane</keyword>
<dbReference type="CDD" id="cd06163">
    <property type="entry name" value="S2P-M50_PDZ_RseP-like"/>
    <property type="match status" value="1"/>
</dbReference>
<comment type="caution">
    <text evidence="13">The sequence shown here is derived from an EMBL/GenBank/DDBJ whole genome shotgun (WGS) entry which is preliminary data.</text>
</comment>
<evidence type="ECO:0000256" key="7">
    <source>
        <dbReference type="ARBA" id="ARBA00022833"/>
    </source>
</evidence>
<dbReference type="PANTHER" id="PTHR42837">
    <property type="entry name" value="REGULATOR OF SIGMA-E PROTEASE RSEP"/>
    <property type="match status" value="1"/>
</dbReference>
<feature type="transmembrane region" description="Helical" evidence="11">
    <location>
        <begin position="340"/>
        <end position="357"/>
    </location>
</feature>
<keyword evidence="9" id="KW-0482">Metalloprotease</keyword>
<sequence>MILVILLAFISLMVLVIIHEWGHFILARKFGVRVDEFGVGFPPRLFGKKIGDTLYSVNLLPFGAFVRIFGEDGQENSPDSFSQKPIWQRSLIVLGGVITFWITAAILLTVVMGLGANITVSDDENLKDPRVQVAQVASGSPAAISGLMPGDIIRSIVLPESDSEPLNVAFPIDKVGQLQSMTQQYKGQVLTLNIERGQESFKIEIMPRNNPPENEGPMGVALLRTAIMSYPWYKAPLQGIVATGNMTIAIIVGWGRALSGVFQGETSGVQVMGPVGIFSTFVQMSQLGAVYFLQFIALISVHLALFNILPIPVVDGGRFLFLMIEAVRKRPFPPAIEQKINLAFFSLLVALMVWITFRDVARLF</sequence>
<evidence type="ECO:0000256" key="11">
    <source>
        <dbReference type="SAM" id="Phobius"/>
    </source>
</evidence>
<dbReference type="InterPro" id="IPR008915">
    <property type="entry name" value="Peptidase_M50"/>
</dbReference>
<dbReference type="GO" id="GO:0006508">
    <property type="term" value="P:proteolysis"/>
    <property type="evidence" value="ECO:0007669"/>
    <property type="project" value="UniProtKB-KW"/>
</dbReference>
<evidence type="ECO:0000256" key="6">
    <source>
        <dbReference type="ARBA" id="ARBA00022801"/>
    </source>
</evidence>
<dbReference type="GO" id="GO:0004222">
    <property type="term" value="F:metalloendopeptidase activity"/>
    <property type="evidence" value="ECO:0007669"/>
    <property type="project" value="InterPro"/>
</dbReference>
<evidence type="ECO:0000256" key="10">
    <source>
        <dbReference type="ARBA" id="ARBA00023136"/>
    </source>
</evidence>
<dbReference type="InterPro" id="IPR004387">
    <property type="entry name" value="Pept_M50_Zn"/>
</dbReference>
<evidence type="ECO:0000256" key="9">
    <source>
        <dbReference type="ARBA" id="ARBA00023049"/>
    </source>
</evidence>
<keyword evidence="8 11" id="KW-1133">Transmembrane helix</keyword>
<dbReference type="AlphaFoldDB" id="A0A1G2RFI5"/>
<comment type="similarity">
    <text evidence="3">Belongs to the peptidase M50B family.</text>
</comment>
<evidence type="ECO:0000256" key="2">
    <source>
        <dbReference type="ARBA" id="ARBA00004141"/>
    </source>
</evidence>
<keyword evidence="10 11" id="KW-0472">Membrane</keyword>
<keyword evidence="6" id="KW-0378">Hydrolase</keyword>
<dbReference type="Pfam" id="PF02163">
    <property type="entry name" value="Peptidase_M50"/>
    <property type="match status" value="1"/>
</dbReference>
<dbReference type="GO" id="GO:0016020">
    <property type="term" value="C:membrane"/>
    <property type="evidence" value="ECO:0007669"/>
    <property type="project" value="UniProtKB-SubCell"/>
</dbReference>
<feature type="transmembrane region" description="Helical" evidence="11">
    <location>
        <begin position="91"/>
        <end position="116"/>
    </location>
</feature>
<evidence type="ECO:0000256" key="8">
    <source>
        <dbReference type="ARBA" id="ARBA00022989"/>
    </source>
</evidence>
<feature type="transmembrane region" description="Helical" evidence="11">
    <location>
        <begin position="291"/>
        <end position="314"/>
    </location>
</feature>
<organism evidence="13 14">
    <name type="scientific">Candidatus Wildermuthbacteria bacterium RIFCSPHIGHO2_12_FULL_40_12</name>
    <dbReference type="NCBI Taxonomy" id="1802457"/>
    <lineage>
        <taxon>Bacteria</taxon>
        <taxon>Candidatus Wildermuthiibacteriota</taxon>
    </lineage>
</organism>
<dbReference type="EMBL" id="MHUC01000013">
    <property type="protein sequence ID" value="OHA71022.1"/>
    <property type="molecule type" value="Genomic_DNA"/>
</dbReference>
<reference evidence="13 14" key="1">
    <citation type="journal article" date="2016" name="Nat. Commun.">
        <title>Thousands of microbial genomes shed light on interconnected biogeochemical processes in an aquifer system.</title>
        <authorList>
            <person name="Anantharaman K."/>
            <person name="Brown C.T."/>
            <person name="Hug L.A."/>
            <person name="Sharon I."/>
            <person name="Castelle C.J."/>
            <person name="Probst A.J."/>
            <person name="Thomas B.C."/>
            <person name="Singh A."/>
            <person name="Wilkins M.J."/>
            <person name="Karaoz U."/>
            <person name="Brodie E.L."/>
            <person name="Williams K.H."/>
            <person name="Hubbard S.S."/>
            <person name="Banfield J.F."/>
        </authorList>
    </citation>
    <scope>NUCLEOTIDE SEQUENCE [LARGE SCALE GENOMIC DNA]</scope>
</reference>
<comment type="cofactor">
    <cofactor evidence="1">
        <name>Zn(2+)</name>
        <dbReference type="ChEBI" id="CHEBI:29105"/>
    </cofactor>
</comment>
<dbReference type="STRING" id="1802457.A3F15_00630"/>
<dbReference type="SUPFAM" id="SSF50156">
    <property type="entry name" value="PDZ domain-like"/>
    <property type="match status" value="1"/>
</dbReference>
<keyword evidence="4" id="KW-0645">Protease</keyword>